<feature type="chain" id="PRO_5012173617" description="Type II secretion system protein" evidence="1">
    <location>
        <begin position="21"/>
        <end position="141"/>
    </location>
</feature>
<name>A0A246J325_9BURK</name>
<dbReference type="RefSeq" id="WP_141100885.1">
    <property type="nucleotide sequence ID" value="NZ_NIOF01000010.1"/>
</dbReference>
<evidence type="ECO:0000313" key="3">
    <source>
        <dbReference type="Proteomes" id="UP000197468"/>
    </source>
</evidence>
<protein>
    <recommendedName>
        <fullName evidence="4">Type II secretion system protein</fullName>
    </recommendedName>
</protein>
<dbReference type="EMBL" id="NIOF01000010">
    <property type="protein sequence ID" value="OWQ87001.1"/>
    <property type="molecule type" value="Genomic_DNA"/>
</dbReference>
<keyword evidence="3" id="KW-1185">Reference proteome</keyword>
<evidence type="ECO:0008006" key="4">
    <source>
        <dbReference type="Google" id="ProtNLM"/>
    </source>
</evidence>
<dbReference type="Proteomes" id="UP000197468">
    <property type="component" value="Unassembled WGS sequence"/>
</dbReference>
<dbReference type="AlphaFoldDB" id="A0A246J325"/>
<evidence type="ECO:0000256" key="1">
    <source>
        <dbReference type="SAM" id="SignalP"/>
    </source>
</evidence>
<reference evidence="2 3" key="1">
    <citation type="journal article" date="2008" name="Int. J. Syst. Evol. Microbiol.">
        <title>Description of Roseateles aquatilis sp. nov. and Roseateles terrae sp. nov., in the class Betaproteobacteria, and emended description of the genus Roseateles.</title>
        <authorList>
            <person name="Gomila M."/>
            <person name="Bowien B."/>
            <person name="Falsen E."/>
            <person name="Moore E.R."/>
            <person name="Lalucat J."/>
        </authorList>
    </citation>
    <scope>NUCLEOTIDE SEQUENCE [LARGE SCALE GENOMIC DNA]</scope>
    <source>
        <strain evidence="2 3">CCUG 48205</strain>
    </source>
</reference>
<keyword evidence="1" id="KW-0732">Signal</keyword>
<evidence type="ECO:0000313" key="2">
    <source>
        <dbReference type="EMBL" id="OWQ87001.1"/>
    </source>
</evidence>
<sequence length="141" mass="15967">MLVMLALASVGLSVAAQSWADAARRDKEQQLLRIGALYVQALERYRRSSPGTDKRLPLELEELLMDQRFVGTVRHLRRLYPDPVGSTGRWGVVRGEDGRIQGVHSLSEDEPLIEGSVRRPGLLLQPARRYSDWKFVVDSEK</sequence>
<organism evidence="2 3">
    <name type="scientific">Roseateles aquatilis</name>
    <dbReference type="NCBI Taxonomy" id="431061"/>
    <lineage>
        <taxon>Bacteria</taxon>
        <taxon>Pseudomonadati</taxon>
        <taxon>Pseudomonadota</taxon>
        <taxon>Betaproteobacteria</taxon>
        <taxon>Burkholderiales</taxon>
        <taxon>Sphaerotilaceae</taxon>
        <taxon>Roseateles</taxon>
    </lineage>
</organism>
<gene>
    <name evidence="2" type="ORF">CDN99_20105</name>
</gene>
<dbReference type="OrthoDB" id="5608857at2"/>
<accession>A0A246J325</accession>
<feature type="signal peptide" evidence="1">
    <location>
        <begin position="1"/>
        <end position="20"/>
    </location>
</feature>
<comment type="caution">
    <text evidence="2">The sequence shown here is derived from an EMBL/GenBank/DDBJ whole genome shotgun (WGS) entry which is preliminary data.</text>
</comment>
<proteinExistence type="predicted"/>